<evidence type="ECO:0000313" key="2">
    <source>
        <dbReference type="Proteomes" id="UP000198619"/>
    </source>
</evidence>
<dbReference type="AlphaFoldDB" id="A0A1I0V218"/>
<dbReference type="STRING" id="84698.SAMN04488528_1001104"/>
<keyword evidence="2" id="KW-1185">Reference proteome</keyword>
<protein>
    <submittedName>
        <fullName evidence="1">Uncharacterized protein</fullName>
    </submittedName>
</protein>
<sequence>MNSGRIILNGRTIVDVQNVKAYVIPDERFLSEIKKGYGHFHIGIHDDCKRVERILGDEEFEIIVRNNVGITTLVKVGIKEINGSCFEIEFEDFKTKEIKQII</sequence>
<dbReference type="EMBL" id="FOKI01000001">
    <property type="protein sequence ID" value="SFA70374.1"/>
    <property type="molecule type" value="Genomic_DNA"/>
</dbReference>
<dbReference type="Proteomes" id="UP000198619">
    <property type="component" value="Unassembled WGS sequence"/>
</dbReference>
<accession>A0A1I0V218</accession>
<reference evidence="1 2" key="1">
    <citation type="submission" date="2016-10" db="EMBL/GenBank/DDBJ databases">
        <authorList>
            <person name="de Groot N.N."/>
        </authorList>
    </citation>
    <scope>NUCLEOTIDE SEQUENCE [LARGE SCALE GENOMIC DNA]</scope>
    <source>
        <strain evidence="1 2">DSM 12271</strain>
    </source>
</reference>
<dbReference type="RefSeq" id="WP_090037644.1">
    <property type="nucleotide sequence ID" value="NZ_FOKI01000001.1"/>
</dbReference>
<gene>
    <name evidence="1" type="ORF">SAMN04488528_1001104</name>
</gene>
<proteinExistence type="predicted"/>
<evidence type="ECO:0000313" key="1">
    <source>
        <dbReference type="EMBL" id="SFA70374.1"/>
    </source>
</evidence>
<name>A0A1I0V218_9CLOT</name>
<organism evidence="1 2">
    <name type="scientific">Clostridium frigidicarnis</name>
    <dbReference type="NCBI Taxonomy" id="84698"/>
    <lineage>
        <taxon>Bacteria</taxon>
        <taxon>Bacillati</taxon>
        <taxon>Bacillota</taxon>
        <taxon>Clostridia</taxon>
        <taxon>Eubacteriales</taxon>
        <taxon>Clostridiaceae</taxon>
        <taxon>Clostridium</taxon>
    </lineage>
</organism>